<evidence type="ECO:0000313" key="3">
    <source>
        <dbReference type="Proteomes" id="UP000277212"/>
    </source>
</evidence>
<comment type="caution">
    <text evidence="2">The sequence shown here is derived from an EMBL/GenBank/DDBJ whole genome shotgun (WGS) entry which is preliminary data.</text>
</comment>
<reference evidence="2 3" key="1">
    <citation type="submission" date="2017-06" db="EMBL/GenBank/DDBJ databases">
        <title>Comparative genomic analysis of Ambrosia Fusariam Clade fungi.</title>
        <authorList>
            <person name="Stajich J.E."/>
            <person name="Carrillo J."/>
            <person name="Kijimoto T."/>
            <person name="Eskalen A."/>
            <person name="O'Donnell K."/>
            <person name="Kasson M."/>
        </authorList>
    </citation>
    <scope>NUCLEOTIDE SEQUENCE [LARGE SCALE GENOMIC DNA]</scope>
    <source>
        <strain evidence="2">UCR3666</strain>
    </source>
</reference>
<evidence type="ECO:0000313" key="2">
    <source>
        <dbReference type="EMBL" id="RMJ04854.1"/>
    </source>
</evidence>
<protein>
    <submittedName>
        <fullName evidence="2">Uncharacterized protein</fullName>
    </submittedName>
</protein>
<dbReference type="OrthoDB" id="10524800at2759"/>
<feature type="region of interest" description="Disordered" evidence="1">
    <location>
        <begin position="126"/>
        <end position="164"/>
    </location>
</feature>
<feature type="compositionally biased region" description="Polar residues" evidence="1">
    <location>
        <begin position="126"/>
        <end position="136"/>
    </location>
</feature>
<name>A0A3M2RI04_9HYPO</name>
<dbReference type="AlphaFoldDB" id="A0A3M2RI04"/>
<evidence type="ECO:0000256" key="1">
    <source>
        <dbReference type="SAM" id="MobiDB-lite"/>
    </source>
</evidence>
<gene>
    <name evidence="2" type="ORF">CDV36_014475</name>
</gene>
<sequence length="164" mass="18328">MATPPVRDNGIFMIANTDLCVKSPEDRARRTTTTTFTEHLLENIREFSDAFEVFFSSNPLTSHPLGQTMILQVRFFTSQFQKMVEAQDKLLEELEATQIALAQKDEALMRVLDLHGKSQTAVNQMTATPAFSNLNPSPRPGRGEGGKSLAQKGGYNGYEESEWI</sequence>
<proteinExistence type="predicted"/>
<dbReference type="Proteomes" id="UP000277212">
    <property type="component" value="Unassembled WGS sequence"/>
</dbReference>
<accession>A0A3M2RI04</accession>
<keyword evidence="3" id="KW-1185">Reference proteome</keyword>
<dbReference type="EMBL" id="NKUJ01000462">
    <property type="protein sequence ID" value="RMJ04854.1"/>
    <property type="molecule type" value="Genomic_DNA"/>
</dbReference>
<organism evidence="2 3">
    <name type="scientific">Fusarium kuroshium</name>
    <dbReference type="NCBI Taxonomy" id="2010991"/>
    <lineage>
        <taxon>Eukaryota</taxon>
        <taxon>Fungi</taxon>
        <taxon>Dikarya</taxon>
        <taxon>Ascomycota</taxon>
        <taxon>Pezizomycotina</taxon>
        <taxon>Sordariomycetes</taxon>
        <taxon>Hypocreomycetidae</taxon>
        <taxon>Hypocreales</taxon>
        <taxon>Nectriaceae</taxon>
        <taxon>Fusarium</taxon>
        <taxon>Fusarium solani species complex</taxon>
    </lineage>
</organism>